<organism evidence="2 3">
    <name type="scientific">Steinernema hermaphroditum</name>
    <dbReference type="NCBI Taxonomy" id="289476"/>
    <lineage>
        <taxon>Eukaryota</taxon>
        <taxon>Metazoa</taxon>
        <taxon>Ecdysozoa</taxon>
        <taxon>Nematoda</taxon>
        <taxon>Chromadorea</taxon>
        <taxon>Rhabditida</taxon>
        <taxon>Tylenchina</taxon>
        <taxon>Panagrolaimomorpha</taxon>
        <taxon>Strongyloidoidea</taxon>
        <taxon>Steinernematidae</taxon>
        <taxon>Steinernema</taxon>
    </lineage>
</organism>
<feature type="transmembrane region" description="Helical" evidence="1">
    <location>
        <begin position="39"/>
        <end position="60"/>
    </location>
</feature>
<dbReference type="EMBL" id="JAUCMV010000003">
    <property type="protein sequence ID" value="KAK0412050.1"/>
    <property type="molecule type" value="Genomic_DNA"/>
</dbReference>
<keyword evidence="3" id="KW-1185">Reference proteome</keyword>
<accession>A0AA39HV34</accession>
<evidence type="ECO:0000313" key="2">
    <source>
        <dbReference type="EMBL" id="KAK0412050.1"/>
    </source>
</evidence>
<reference evidence="2" key="1">
    <citation type="submission" date="2023-06" db="EMBL/GenBank/DDBJ databases">
        <title>Genomic analysis of the entomopathogenic nematode Steinernema hermaphroditum.</title>
        <authorList>
            <person name="Schwarz E.M."/>
            <person name="Heppert J.K."/>
            <person name="Baniya A."/>
            <person name="Schwartz H.T."/>
            <person name="Tan C.-H."/>
            <person name="Antoshechkin I."/>
            <person name="Sternberg P.W."/>
            <person name="Goodrich-Blair H."/>
            <person name="Dillman A.R."/>
        </authorList>
    </citation>
    <scope>NUCLEOTIDE SEQUENCE</scope>
    <source>
        <strain evidence="2">PS9179</strain>
        <tissue evidence="2">Whole animal</tissue>
    </source>
</reference>
<dbReference type="InterPro" id="IPR031568">
    <property type="entry name" value="Pet117"/>
</dbReference>
<comment type="caution">
    <text evidence="2">The sequence shown here is derived from an EMBL/GenBank/DDBJ whole genome shotgun (WGS) entry which is preliminary data.</text>
</comment>
<name>A0AA39HV34_9BILA</name>
<dbReference type="AlphaFoldDB" id="A0AA39HV34"/>
<evidence type="ECO:0008006" key="4">
    <source>
        <dbReference type="Google" id="ProtNLM"/>
    </source>
</evidence>
<keyword evidence="1" id="KW-0472">Membrane</keyword>
<dbReference type="Proteomes" id="UP001175271">
    <property type="component" value="Unassembled WGS sequence"/>
</dbReference>
<sequence length="104" mass="12420">MCGVERETEVLESPGQFSENLFIALEPIEMSQLKTKRYYGFRVLIGSCIVSAVTIGLVLWDERLQRERRQEGVRYRMKSIQQQHNMTEYELQKQRYEEYKAQHS</sequence>
<evidence type="ECO:0000313" key="3">
    <source>
        <dbReference type="Proteomes" id="UP001175271"/>
    </source>
</evidence>
<protein>
    <recommendedName>
        <fullName evidence="4">Transmembrane protein</fullName>
    </recommendedName>
</protein>
<proteinExistence type="predicted"/>
<keyword evidence="1" id="KW-0812">Transmembrane</keyword>
<keyword evidence="1" id="KW-1133">Transmembrane helix</keyword>
<evidence type="ECO:0000256" key="1">
    <source>
        <dbReference type="SAM" id="Phobius"/>
    </source>
</evidence>
<gene>
    <name evidence="2" type="ORF">QR680_006007</name>
</gene>
<dbReference type="Pfam" id="PF15786">
    <property type="entry name" value="PET117"/>
    <property type="match status" value="1"/>
</dbReference>